<reference evidence="2" key="2">
    <citation type="submission" date="2020-03" db="EMBL/GenBank/DDBJ databases">
        <title>Walnut 2.0.</title>
        <authorList>
            <person name="Marrano A."/>
            <person name="Britton M."/>
            <person name="Zimin A.V."/>
            <person name="Zaini P.A."/>
            <person name="Workman R."/>
            <person name="Puiu D."/>
            <person name="Bianco L."/>
            <person name="Allen B.J."/>
            <person name="Troggio M."/>
            <person name="Leslie C.A."/>
            <person name="Timp W."/>
            <person name="Dendekar A."/>
            <person name="Salzberg S.L."/>
            <person name="Neale D.B."/>
        </authorList>
    </citation>
    <scope>NUCLEOTIDE SEQUENCE</scope>
    <source>
        <tissue evidence="2">Leaves</tissue>
    </source>
</reference>
<dbReference type="EMBL" id="LIHL02000014">
    <property type="protein sequence ID" value="KAF5446008.1"/>
    <property type="molecule type" value="Genomic_DNA"/>
</dbReference>
<dbReference type="SUPFAM" id="SSF56672">
    <property type="entry name" value="DNA/RNA polymerases"/>
    <property type="match status" value="1"/>
</dbReference>
<evidence type="ECO:0000259" key="1">
    <source>
        <dbReference type="Pfam" id="PF07727"/>
    </source>
</evidence>
<accession>A0A833TW79</accession>
<dbReference type="InterPro" id="IPR013103">
    <property type="entry name" value="RVT_2"/>
</dbReference>
<reference evidence="2" key="1">
    <citation type="submission" date="2015-10" db="EMBL/GenBank/DDBJ databases">
        <authorList>
            <person name="Martinez-Garcia P.J."/>
            <person name="Crepeau M.W."/>
            <person name="Puiu D."/>
            <person name="Gonzalez-Ibeas D."/>
            <person name="Whalen J."/>
            <person name="Stevens K."/>
            <person name="Paul R."/>
            <person name="Butterfield T."/>
            <person name="Britton M."/>
            <person name="Reagan R."/>
            <person name="Chakraborty S."/>
            <person name="Walawage S.L."/>
            <person name="Vasquez-Gross H.A."/>
            <person name="Cardeno C."/>
            <person name="Famula R."/>
            <person name="Pratt K."/>
            <person name="Kuruganti S."/>
            <person name="Aradhya M.K."/>
            <person name="Leslie C.A."/>
            <person name="Dandekar A.M."/>
            <person name="Salzberg S.L."/>
            <person name="Wegrzyn J.L."/>
            <person name="Langley C.H."/>
            <person name="Neale D.B."/>
        </authorList>
    </citation>
    <scope>NUCLEOTIDE SEQUENCE</scope>
    <source>
        <tissue evidence="2">Leaves</tissue>
    </source>
</reference>
<dbReference type="Pfam" id="PF07727">
    <property type="entry name" value="RVT_2"/>
    <property type="match status" value="1"/>
</dbReference>
<dbReference type="Proteomes" id="UP000619265">
    <property type="component" value="Unassembled WGS sequence"/>
</dbReference>
<gene>
    <name evidence="2" type="ORF">F2P56_031673</name>
</gene>
<dbReference type="CDD" id="cd09272">
    <property type="entry name" value="RNase_HI_RT_Ty1"/>
    <property type="match status" value="1"/>
</dbReference>
<sequence length="393" mass="43718">MASEFEALIRNQTWSLIPPHPSQNLLGSKWVLKTKRLANGTIERRKTRLVAKGFHQQAGLDYSDTFSPVVKPVTIRLLISLAVSRNWPLHQLDIQNAFLHGDLEEDVFMQQPTGFVHSDFPTYVCKLKKSIYGLKQAPRAWFAKLSSKLISLGFHASISDSSLFIFTSATASVYVLIYVDDIVVTASDSSIITDFISSLSATFPVKDLGSLHFFLGIHVCRTAKGLFLSQSRYISDLLQKTNMHESKTVSTSMSTSAKISALDGSSFEDPQLYRSVVGSLQYLSFTRPDISFAVNKVCQYMHSPRQSHWQAVKRILCYLKLTISLGLFFSSVSSLKLTAFSDADWAGFPDDRKSTGGFCVYFGSHLVSWGSKKQPTIARSSTEAEYKSVANTA</sequence>
<evidence type="ECO:0000313" key="2">
    <source>
        <dbReference type="EMBL" id="KAF5446008.1"/>
    </source>
</evidence>
<feature type="non-terminal residue" evidence="2">
    <location>
        <position position="393"/>
    </location>
</feature>
<comment type="caution">
    <text evidence="2">The sequence shown here is derived from an EMBL/GenBank/DDBJ whole genome shotgun (WGS) entry which is preliminary data.</text>
</comment>
<dbReference type="Gramene" id="Jr14_01990_p1">
    <property type="protein sequence ID" value="cds.Jr14_01990_p1"/>
    <property type="gene ID" value="Jr14_01990"/>
</dbReference>
<dbReference type="InterPro" id="IPR043502">
    <property type="entry name" value="DNA/RNA_pol_sf"/>
</dbReference>
<dbReference type="PANTHER" id="PTHR11439:SF455">
    <property type="entry name" value="RLK (RECEPTOR-LIKE PROTEIN KINASE) 8, PUTATIVE-RELATED"/>
    <property type="match status" value="1"/>
</dbReference>
<name>A0A833TW79_JUGRE</name>
<dbReference type="PANTHER" id="PTHR11439">
    <property type="entry name" value="GAG-POL-RELATED RETROTRANSPOSON"/>
    <property type="match status" value="1"/>
</dbReference>
<dbReference type="AlphaFoldDB" id="A0A833TW79"/>
<proteinExistence type="predicted"/>
<evidence type="ECO:0000313" key="3">
    <source>
        <dbReference type="Proteomes" id="UP000619265"/>
    </source>
</evidence>
<protein>
    <recommendedName>
        <fullName evidence="1">Reverse transcriptase Ty1/copia-type domain-containing protein</fullName>
    </recommendedName>
</protein>
<feature type="domain" description="Reverse transcriptase Ty1/copia-type" evidence="1">
    <location>
        <begin position="11"/>
        <end position="253"/>
    </location>
</feature>
<organism evidence="2 3">
    <name type="scientific">Juglans regia</name>
    <name type="common">English walnut</name>
    <dbReference type="NCBI Taxonomy" id="51240"/>
    <lineage>
        <taxon>Eukaryota</taxon>
        <taxon>Viridiplantae</taxon>
        <taxon>Streptophyta</taxon>
        <taxon>Embryophyta</taxon>
        <taxon>Tracheophyta</taxon>
        <taxon>Spermatophyta</taxon>
        <taxon>Magnoliopsida</taxon>
        <taxon>eudicotyledons</taxon>
        <taxon>Gunneridae</taxon>
        <taxon>Pentapetalae</taxon>
        <taxon>rosids</taxon>
        <taxon>fabids</taxon>
        <taxon>Fagales</taxon>
        <taxon>Juglandaceae</taxon>
        <taxon>Juglans</taxon>
    </lineage>
</organism>